<evidence type="ECO:0000313" key="4">
    <source>
        <dbReference type="Proteomes" id="UP000298225"/>
    </source>
</evidence>
<comment type="caution">
    <text evidence="1">The sequence shown here is derived from an EMBL/GenBank/DDBJ whole genome shotgun (WGS) entry which is preliminary data.</text>
</comment>
<name>A0A4Y9KSY4_9BRAD</name>
<evidence type="ECO:0000313" key="3">
    <source>
        <dbReference type="Proteomes" id="UP000297700"/>
    </source>
</evidence>
<sequence length="158" mass="17126">MQVDTIGRPEQLSNVQPGECIFFDSSNGMRFGMLTKDGNQKGFLVFAKSDDGRAPWVITGGLPQNVLVVDKVQIRADWTSAAISAASQIGEITSAAGNFYMRAALRKMETVSINLASGLLDDPPSLGPIFHYARWSAGLVRDGKWLSLVEFPFTKGSV</sequence>
<proteinExistence type="predicted"/>
<dbReference type="AlphaFoldDB" id="A0A4Y9KSY4"/>
<accession>A0A4Y9KSY4</accession>
<dbReference type="Proteomes" id="UP000298225">
    <property type="component" value="Unassembled WGS sequence"/>
</dbReference>
<dbReference type="EMBL" id="SPQS01000022">
    <property type="protein sequence ID" value="TFV70209.1"/>
    <property type="molecule type" value="Genomic_DNA"/>
</dbReference>
<organism evidence="1 4">
    <name type="scientific">Bradyrhizobium frederickii</name>
    <dbReference type="NCBI Taxonomy" id="2560054"/>
    <lineage>
        <taxon>Bacteria</taxon>
        <taxon>Pseudomonadati</taxon>
        <taxon>Pseudomonadota</taxon>
        <taxon>Alphaproteobacteria</taxon>
        <taxon>Hyphomicrobiales</taxon>
        <taxon>Nitrobacteraceae</taxon>
        <taxon>Bradyrhizobium</taxon>
    </lineage>
</organism>
<reference evidence="1 4" key="1">
    <citation type="submission" date="2019-03" db="EMBL/GenBank/DDBJ databases">
        <title>Bradyrhizobium strains diversity isolated from Chamaecrista fasciculata.</title>
        <authorList>
            <person name="Urquiaga M.C.O."/>
            <person name="Hungria M."/>
            <person name="Delamuta J.R.M."/>
        </authorList>
    </citation>
    <scope>NUCLEOTIDE SEQUENCE [LARGE SCALE GENOMIC DNA]</scope>
    <source>
        <strain evidence="1 4">CNPSo 3424</strain>
    </source>
</reference>
<evidence type="ECO:0000313" key="2">
    <source>
        <dbReference type="EMBL" id="TFV70209.1"/>
    </source>
</evidence>
<gene>
    <name evidence="2" type="ORF">E4K64_30590</name>
    <name evidence="1" type="ORF">E4K66_35695</name>
</gene>
<accession>A0A4Y9NQK5</accession>
<dbReference type="OrthoDB" id="8266285at2"/>
<evidence type="ECO:0000313" key="1">
    <source>
        <dbReference type="EMBL" id="TFV30334.1"/>
    </source>
</evidence>
<dbReference type="Proteomes" id="UP000297700">
    <property type="component" value="Unassembled WGS sequence"/>
</dbReference>
<keyword evidence="4" id="KW-1185">Reference proteome</keyword>
<reference evidence="2 3" key="2">
    <citation type="submission" date="2019-03" db="EMBL/GenBank/DDBJ databases">
        <title>Bradyrhizobium strains diversity.</title>
        <authorList>
            <person name="Urquiaga M.C.O."/>
            <person name="Hungria M."/>
            <person name="Delamuta J.R.M."/>
            <person name="Klepa M.S."/>
        </authorList>
    </citation>
    <scope>NUCLEOTIDE SEQUENCE [LARGE SCALE GENOMIC DNA]</scope>
    <source>
        <strain evidence="2 3">CNPSo 3426</strain>
    </source>
</reference>
<protein>
    <submittedName>
        <fullName evidence="1">Uncharacterized protein</fullName>
    </submittedName>
</protein>
<dbReference type="EMBL" id="SPQU01000035">
    <property type="protein sequence ID" value="TFV30334.1"/>
    <property type="molecule type" value="Genomic_DNA"/>
</dbReference>